<dbReference type="RefSeq" id="WP_349351536.1">
    <property type="nucleotide sequence ID" value="NZ_CP157804.1"/>
</dbReference>
<reference evidence="2" key="1">
    <citation type="submission" date="2024-05" db="EMBL/GenBank/DDBJ databases">
        <title>Draft Genome Sequences of Flagellimonas sp. MMG031 and Marinobacter sp. MMG032 Isolated from the dinoflagellate Symbiodinium pilosum.</title>
        <authorList>
            <person name="Shikuma N.J."/>
            <person name="Farrell M.V."/>
        </authorList>
    </citation>
    <scope>NUCLEOTIDE SEQUENCE</scope>
    <source>
        <strain evidence="2">MMG031</strain>
    </source>
</reference>
<evidence type="ECO:0000313" key="2">
    <source>
        <dbReference type="EMBL" id="XBQ22644.1"/>
    </source>
</evidence>
<gene>
    <name evidence="2" type="ORF">ABNE31_13670</name>
</gene>
<proteinExistence type="predicted"/>
<evidence type="ECO:0000256" key="1">
    <source>
        <dbReference type="SAM" id="Phobius"/>
    </source>
</evidence>
<feature type="transmembrane region" description="Helical" evidence="1">
    <location>
        <begin position="7"/>
        <end position="29"/>
    </location>
</feature>
<dbReference type="KEGG" id="fld:ABNE31_13670"/>
<protein>
    <submittedName>
        <fullName evidence="2">DUF5367 family protein</fullName>
    </submittedName>
</protein>
<sequence length="133" mass="15201">MKHVRAIGIGIFIWIIGVSLYTLSFYIPVLENPELQANIFLSIGVVPLVWFGSKLYYRKNYTTKGYWLGLVFFSIAAVLDALVTVPLFIEPYGGSYYSFFTAIGFWLIGMEFVITATCYWYVEVYGKKETVNS</sequence>
<accession>A0AAU7MW87</accession>
<organism evidence="2">
    <name type="scientific">Flagellimonas sp. MMG031</name>
    <dbReference type="NCBI Taxonomy" id="3158549"/>
    <lineage>
        <taxon>Bacteria</taxon>
        <taxon>Pseudomonadati</taxon>
        <taxon>Bacteroidota</taxon>
        <taxon>Flavobacteriia</taxon>
        <taxon>Flavobacteriales</taxon>
        <taxon>Flavobacteriaceae</taxon>
        <taxon>Flagellimonas</taxon>
    </lineage>
</organism>
<keyword evidence="1" id="KW-1133">Transmembrane helix</keyword>
<name>A0AAU7MW87_9FLAO</name>
<keyword evidence="1" id="KW-0472">Membrane</keyword>
<dbReference type="AlphaFoldDB" id="A0AAU7MW87"/>
<feature type="transmembrane region" description="Helical" evidence="1">
    <location>
        <begin position="95"/>
        <end position="122"/>
    </location>
</feature>
<dbReference type="EMBL" id="CP157804">
    <property type="protein sequence ID" value="XBQ22644.1"/>
    <property type="molecule type" value="Genomic_DNA"/>
</dbReference>
<feature type="transmembrane region" description="Helical" evidence="1">
    <location>
        <begin position="35"/>
        <end position="53"/>
    </location>
</feature>
<keyword evidence="1" id="KW-0812">Transmembrane</keyword>
<feature type="transmembrane region" description="Helical" evidence="1">
    <location>
        <begin position="65"/>
        <end position="89"/>
    </location>
</feature>